<feature type="compositionally biased region" description="Polar residues" evidence="1">
    <location>
        <begin position="126"/>
        <end position="136"/>
    </location>
</feature>
<evidence type="ECO:0000313" key="3">
    <source>
        <dbReference type="Proteomes" id="UP001183388"/>
    </source>
</evidence>
<sequence length="171" mass="18217">MIAAPTLGLLESLSWAAGAFVPGDATVGRVSAIRSLRLPDRWLPASAAAQERVTELDPPRTRRLTPRSNDRMGRAVAYATVDDVAARLGRELDDGAQRLAAVLLKDVEHRLRARIADLDERAAAITRTTAPGSSPSKLPPPFAFCATRADTAARRMGTTRTPSTPAQPPAS</sequence>
<dbReference type="Proteomes" id="UP001183388">
    <property type="component" value="Unassembled WGS sequence"/>
</dbReference>
<organism evidence="2 3">
    <name type="scientific">Streptomyces boetiae</name>
    <dbReference type="NCBI Taxonomy" id="3075541"/>
    <lineage>
        <taxon>Bacteria</taxon>
        <taxon>Bacillati</taxon>
        <taxon>Actinomycetota</taxon>
        <taxon>Actinomycetes</taxon>
        <taxon>Kitasatosporales</taxon>
        <taxon>Streptomycetaceae</taxon>
        <taxon>Streptomyces</taxon>
    </lineage>
</organism>
<reference evidence="3" key="1">
    <citation type="submission" date="2023-07" db="EMBL/GenBank/DDBJ databases">
        <title>30 novel species of actinomycetes from the DSMZ collection.</title>
        <authorList>
            <person name="Nouioui I."/>
        </authorList>
    </citation>
    <scope>NUCLEOTIDE SEQUENCE [LARGE SCALE GENOMIC DNA]</scope>
    <source>
        <strain evidence="3">DSM 44917</strain>
    </source>
</reference>
<comment type="caution">
    <text evidence="2">The sequence shown here is derived from an EMBL/GenBank/DDBJ whole genome shotgun (WGS) entry which is preliminary data.</text>
</comment>
<proteinExistence type="predicted"/>
<evidence type="ECO:0000256" key="1">
    <source>
        <dbReference type="SAM" id="MobiDB-lite"/>
    </source>
</evidence>
<feature type="region of interest" description="Disordered" evidence="1">
    <location>
        <begin position="50"/>
        <end position="71"/>
    </location>
</feature>
<protein>
    <submittedName>
        <fullName evidence="2">Uncharacterized protein</fullName>
    </submittedName>
</protein>
<accession>A0ABU2L6W4</accession>
<dbReference type="EMBL" id="JAVREN010000010">
    <property type="protein sequence ID" value="MDT0307310.1"/>
    <property type="molecule type" value="Genomic_DNA"/>
</dbReference>
<dbReference type="RefSeq" id="WP_311630253.1">
    <property type="nucleotide sequence ID" value="NZ_JAVREN010000010.1"/>
</dbReference>
<name>A0ABU2L6W4_9ACTN</name>
<keyword evidence="3" id="KW-1185">Reference proteome</keyword>
<feature type="region of interest" description="Disordered" evidence="1">
    <location>
        <begin position="126"/>
        <end position="171"/>
    </location>
</feature>
<gene>
    <name evidence="2" type="ORF">RM780_10080</name>
</gene>
<evidence type="ECO:0000313" key="2">
    <source>
        <dbReference type="EMBL" id="MDT0307310.1"/>
    </source>
</evidence>